<dbReference type="Gene3D" id="3.40.50.720">
    <property type="entry name" value="NAD(P)-binding Rossmann-like Domain"/>
    <property type="match status" value="1"/>
</dbReference>
<protein>
    <submittedName>
        <fullName evidence="2">Dihydroflavonol-4-reductase</fullName>
        <ecNumber evidence="2">1.1.1.219</ecNumber>
    </submittedName>
</protein>
<proteinExistence type="predicted"/>
<dbReference type="SUPFAM" id="SSF51735">
    <property type="entry name" value="NAD(P)-binding Rossmann-fold domains"/>
    <property type="match status" value="1"/>
</dbReference>
<dbReference type="Pfam" id="PF01370">
    <property type="entry name" value="Epimerase"/>
    <property type="match status" value="1"/>
</dbReference>
<dbReference type="InterPro" id="IPR017829">
    <property type="entry name" value="Hopanoid-assoc_sugar_epimerase"/>
</dbReference>
<feature type="domain" description="NAD-dependent epimerase/dehydratase" evidence="1">
    <location>
        <begin position="7"/>
        <end position="233"/>
    </location>
</feature>
<keyword evidence="3" id="KW-1185">Reference proteome</keyword>
<dbReference type="GO" id="GO:0045552">
    <property type="term" value="F:dihydroflavanol 4-reductase activity"/>
    <property type="evidence" value="ECO:0007669"/>
    <property type="project" value="UniProtKB-EC"/>
</dbReference>
<dbReference type="RefSeq" id="WP_183266879.1">
    <property type="nucleotide sequence ID" value="NZ_JACHFJ010000010.1"/>
</dbReference>
<name>A0A840VDB2_9PROT</name>
<dbReference type="InterPro" id="IPR051783">
    <property type="entry name" value="NAD(P)-dependent_oxidoreduct"/>
</dbReference>
<dbReference type="CDD" id="cd05228">
    <property type="entry name" value="AR_FR_like_1_SDR_e"/>
    <property type="match status" value="1"/>
</dbReference>
<dbReference type="EMBL" id="JACHFJ010000010">
    <property type="protein sequence ID" value="MBB5373858.1"/>
    <property type="molecule type" value="Genomic_DNA"/>
</dbReference>
<reference evidence="2 3" key="1">
    <citation type="submission" date="2020-08" db="EMBL/GenBank/DDBJ databases">
        <title>Genomic Encyclopedia of Type Strains, Phase IV (KMG-IV): sequencing the most valuable type-strain genomes for metagenomic binning, comparative biology and taxonomic classification.</title>
        <authorList>
            <person name="Goeker M."/>
        </authorList>
    </citation>
    <scope>NUCLEOTIDE SEQUENCE [LARGE SCALE GENOMIC DNA]</scope>
    <source>
        <strain evidence="2 3">DSM 27026</strain>
    </source>
</reference>
<dbReference type="GO" id="GO:0004029">
    <property type="term" value="F:aldehyde dehydrogenase (NAD+) activity"/>
    <property type="evidence" value="ECO:0007669"/>
    <property type="project" value="TreeGrafter"/>
</dbReference>
<dbReference type="EC" id="1.1.1.219" evidence="2"/>
<dbReference type="AlphaFoldDB" id="A0A840VDB2"/>
<dbReference type="NCBIfam" id="TIGR03466">
    <property type="entry name" value="HpnA"/>
    <property type="match status" value="1"/>
</dbReference>
<evidence type="ECO:0000259" key="1">
    <source>
        <dbReference type="Pfam" id="PF01370"/>
    </source>
</evidence>
<organism evidence="2 3">
    <name type="scientific">Acidocella aromatica</name>
    <dbReference type="NCBI Taxonomy" id="1303579"/>
    <lineage>
        <taxon>Bacteria</taxon>
        <taxon>Pseudomonadati</taxon>
        <taxon>Pseudomonadota</taxon>
        <taxon>Alphaproteobacteria</taxon>
        <taxon>Acetobacterales</taxon>
        <taxon>Acidocellaceae</taxon>
        <taxon>Acidocella</taxon>
    </lineage>
</organism>
<dbReference type="InterPro" id="IPR036291">
    <property type="entry name" value="NAD(P)-bd_dom_sf"/>
</dbReference>
<comment type="caution">
    <text evidence="2">The sequence shown here is derived from an EMBL/GenBank/DDBJ whole genome shotgun (WGS) entry which is preliminary data.</text>
</comment>
<keyword evidence="2" id="KW-0560">Oxidoreductase</keyword>
<dbReference type="PANTHER" id="PTHR48079">
    <property type="entry name" value="PROTEIN YEEZ"/>
    <property type="match status" value="1"/>
</dbReference>
<evidence type="ECO:0000313" key="3">
    <source>
        <dbReference type="Proteomes" id="UP000553706"/>
    </source>
</evidence>
<evidence type="ECO:0000313" key="2">
    <source>
        <dbReference type="EMBL" id="MBB5373858.1"/>
    </source>
</evidence>
<sequence length="332" mass="35009">MARGDLVLVTGATGFVGAAVARTLQQAGFSVRVTARAGSDLRNLKDLAAEIAALDLNDPTDFAPALAGCRYLFHVAADYRLWVPDVAAMRKVNIDGSVALLRAAQAAGVERSVYTSSVAALGLAEDGSPADEHTKVKPAHHVGAYKQSKYDAEQAVRALAQTGQDIVIVNPSTPVGPGDVKPTPTGQMILDAARGKMPAYVDTGLNVVHVDDVAAGHLLALEKGRTGEAYILGGEDLMLGELFAMIARMTGRAAPSLRLPIAPLMPLAWVMERIAEITGKTPLMTPDILKMARKKMFFSSAKAKAELGYAPRPAEAAVADALTWFRTEGLLA</sequence>
<gene>
    <name evidence="2" type="ORF">HNP71_002125</name>
</gene>
<dbReference type="InterPro" id="IPR001509">
    <property type="entry name" value="Epimerase_deHydtase"/>
</dbReference>
<accession>A0A840VDB2</accession>
<dbReference type="GO" id="GO:0005737">
    <property type="term" value="C:cytoplasm"/>
    <property type="evidence" value="ECO:0007669"/>
    <property type="project" value="TreeGrafter"/>
</dbReference>
<dbReference type="PANTHER" id="PTHR48079:SF6">
    <property type="entry name" value="NAD(P)-BINDING DOMAIN-CONTAINING PROTEIN-RELATED"/>
    <property type="match status" value="1"/>
</dbReference>
<dbReference type="Proteomes" id="UP000553706">
    <property type="component" value="Unassembled WGS sequence"/>
</dbReference>